<protein>
    <recommendedName>
        <fullName evidence="6 15">Cyclic di-GMP-binding protein</fullName>
    </recommendedName>
    <alternativeName>
        <fullName evidence="14 15">Cellulose synthase regulatory subunit</fullName>
    </alternativeName>
</protein>
<evidence type="ECO:0000256" key="4">
    <source>
        <dbReference type="ARBA" id="ARBA00010714"/>
    </source>
</evidence>
<evidence type="ECO:0000256" key="9">
    <source>
        <dbReference type="ARBA" id="ARBA00022636"/>
    </source>
</evidence>
<comment type="function">
    <text evidence="1 15">Binds the cellulose synthase activator, bis-(3'-5') cyclic diguanylic acid (c-di-GMP).</text>
</comment>
<dbReference type="InterPro" id="IPR003920">
    <property type="entry name" value="Cell_synth_B"/>
</dbReference>
<evidence type="ECO:0000256" key="10">
    <source>
        <dbReference type="ARBA" id="ARBA00022692"/>
    </source>
</evidence>
<dbReference type="AlphaFoldDB" id="A0AAI9MX09"/>
<evidence type="ECO:0000256" key="11">
    <source>
        <dbReference type="ARBA" id="ARBA00022916"/>
    </source>
</evidence>
<keyword evidence="9 15" id="KW-0973">c-di-GMP</keyword>
<name>A0AAI9MX09_PROST</name>
<dbReference type="PANTHER" id="PTHR39083">
    <property type="entry name" value="CYCLIC DI-GMP-BINDING PROTEIN"/>
    <property type="match status" value="1"/>
</dbReference>
<evidence type="ECO:0000256" key="8">
    <source>
        <dbReference type="ARBA" id="ARBA00022519"/>
    </source>
</evidence>
<evidence type="ECO:0000256" key="1">
    <source>
        <dbReference type="ARBA" id="ARBA00002057"/>
    </source>
</evidence>
<evidence type="ECO:0000256" key="14">
    <source>
        <dbReference type="ARBA" id="ARBA00033444"/>
    </source>
</evidence>
<dbReference type="GO" id="GO:0006011">
    <property type="term" value="P:UDP-alpha-D-glucose metabolic process"/>
    <property type="evidence" value="ECO:0007669"/>
    <property type="project" value="InterPro"/>
</dbReference>
<keyword evidence="11 15" id="KW-0135">Cellulose biosynthesis</keyword>
<evidence type="ECO:0000256" key="5">
    <source>
        <dbReference type="ARBA" id="ARBA00011437"/>
    </source>
</evidence>
<evidence type="ECO:0000256" key="12">
    <source>
        <dbReference type="ARBA" id="ARBA00022989"/>
    </source>
</evidence>
<evidence type="ECO:0000256" key="7">
    <source>
        <dbReference type="ARBA" id="ARBA00022475"/>
    </source>
</evidence>
<dbReference type="GO" id="GO:0005886">
    <property type="term" value="C:plasma membrane"/>
    <property type="evidence" value="ECO:0007669"/>
    <property type="project" value="UniProtKB-SubCell"/>
</dbReference>
<keyword evidence="12 15" id="KW-1133">Transmembrane helix</keyword>
<keyword evidence="10 15" id="KW-0812">Transmembrane</keyword>
<sequence>MFNYLKLLLIAYTLLTHTTAIFAVELSDENNKLPSQLAFLLDDNLANNTEAIETTAEEISLKKMGLTHGVTLNGDTLQSGISFTLPYDFIATHAEMQLVLSIDSAENIEKDNLQVTLNDQSLGAIPLSQIGKDEAIFTFKIANTVLSSKNNLNFQIISNDDIINNEWTCQRPDLKNVTLKISPSSIMAMQGILMNTRKSLMDFPRPFLDPLKINKNELAFVYSASPNPDILAASAIVASIFGIKSEEKENHFHVYLDQIPEKHAVLFTTTNEMIAGLSFAHSDGPHLKIIDNPINQKYKILVVSGRNAEELRQAAYQLFTEDLPDGDSDHLHVPAYRSKNRLAYDAPNWLPLKKSIPFSQIMKTNDALQSRLFLLEEKNITFQVPPDTFMLTGNKIPVQINYSFDKKNWVDMNNSILTIALNYQFLKNISAHKNSVITAITDFFGHNQKNSTMLYLDNSGLIGENKLSFYFNIKTDENIACDIINNASFVNQILTNSTIDLSDASHFGELPNTHWFLNGLFPYTKYADLSDTVLLLNRQPEKEDIVLMLQLMEKSGRITGFPVSHLTILSDTQKSHSKLKNSNIIVIAKIKDIPAVTSLMKGTSYHYSNGNLNIISPSLFKKVKLLLLGEWKNQFEIVSDFLSNTHQWRGILSFQSPWSSNKVVTILTATNTEQLNKLYNDIKKSERQPLDAGDILLFSDADSIKNLSINPSFLSGELPPHRLVLWFFSQHLFLLMVILFSSLLFISFYLYNKFKQHESKRLTKVKREYES</sequence>
<feature type="transmembrane region" description="Helical" evidence="15">
    <location>
        <begin position="723"/>
        <end position="751"/>
    </location>
</feature>
<keyword evidence="8 15" id="KW-0997">Cell inner membrane</keyword>
<evidence type="ECO:0000313" key="16">
    <source>
        <dbReference type="EMBL" id="EMP9434412.1"/>
    </source>
</evidence>
<comment type="subunit">
    <text evidence="5 15">Tightly associated with the cellulose synthase catalytic subunit.</text>
</comment>
<proteinExistence type="inferred from homology"/>
<dbReference type="PANTHER" id="PTHR39083:SF1">
    <property type="entry name" value="CYCLIC DI-GMP-BINDING PROTEIN"/>
    <property type="match status" value="1"/>
</dbReference>
<evidence type="ECO:0000256" key="3">
    <source>
        <dbReference type="ARBA" id="ARBA00005186"/>
    </source>
</evidence>
<keyword evidence="13 15" id="KW-0472">Membrane</keyword>
<keyword evidence="15" id="KW-0732">Signal</keyword>
<organism evidence="16">
    <name type="scientific">Providencia stuartii</name>
    <dbReference type="NCBI Taxonomy" id="588"/>
    <lineage>
        <taxon>Bacteria</taxon>
        <taxon>Pseudomonadati</taxon>
        <taxon>Pseudomonadota</taxon>
        <taxon>Gammaproteobacteria</taxon>
        <taxon>Enterobacterales</taxon>
        <taxon>Morganellaceae</taxon>
        <taxon>Providencia</taxon>
    </lineage>
</organism>
<keyword evidence="7 15" id="KW-1003">Cell membrane</keyword>
<dbReference type="EMBL" id="AAZDVE040000035">
    <property type="protein sequence ID" value="EMP9434412.1"/>
    <property type="molecule type" value="Genomic_DNA"/>
</dbReference>
<comment type="subcellular location">
    <subcellularLocation>
        <location evidence="2">Cell inner membrane</location>
        <topology evidence="2">Single-pass membrane protein</topology>
    </subcellularLocation>
</comment>
<evidence type="ECO:0000256" key="6">
    <source>
        <dbReference type="ARBA" id="ARBA00021844"/>
    </source>
</evidence>
<gene>
    <name evidence="16" type="ORF">JRA39_003518</name>
</gene>
<dbReference type="Gene3D" id="2.60.120.260">
    <property type="entry name" value="Galactose-binding domain-like"/>
    <property type="match status" value="2"/>
</dbReference>
<evidence type="ECO:0000256" key="13">
    <source>
        <dbReference type="ARBA" id="ARBA00023136"/>
    </source>
</evidence>
<dbReference type="GO" id="GO:0030244">
    <property type="term" value="P:cellulose biosynthetic process"/>
    <property type="evidence" value="ECO:0007669"/>
    <property type="project" value="UniProtKB-KW"/>
</dbReference>
<dbReference type="InterPro" id="IPR018513">
    <property type="entry name" value="Cell_synthase_bac"/>
</dbReference>
<feature type="signal peptide" evidence="15">
    <location>
        <begin position="1"/>
        <end position="23"/>
    </location>
</feature>
<comment type="pathway">
    <text evidence="3 15">Glycan metabolism; bacterial cellulose biosynthesis.</text>
</comment>
<accession>A0AAI9MX09</accession>
<dbReference type="Pfam" id="PF03170">
    <property type="entry name" value="BcsB"/>
    <property type="match status" value="1"/>
</dbReference>
<comment type="similarity">
    <text evidence="4 15">Belongs to the AcsB/BcsB family.</text>
</comment>
<reference evidence="16" key="1">
    <citation type="submission" date="2024-02" db="EMBL/GenBank/DDBJ databases">
        <authorList>
            <consortium name="Clinical and Environmental Microbiology Branch: Whole genome sequencing antimicrobial resistance pathogens in the healthcare setting"/>
        </authorList>
    </citation>
    <scope>NUCLEOTIDE SEQUENCE</scope>
    <source>
        <strain evidence="16">2020GO-00142</strain>
    </source>
</reference>
<evidence type="ECO:0000256" key="15">
    <source>
        <dbReference type="RuleBase" id="RU365021"/>
    </source>
</evidence>
<comment type="caution">
    <text evidence="16">The sequence shown here is derived from an EMBL/GenBank/DDBJ whole genome shotgun (WGS) entry which is preliminary data.</text>
</comment>
<dbReference type="PRINTS" id="PR01440">
    <property type="entry name" value="CELLSNTHASEB"/>
</dbReference>
<evidence type="ECO:0000256" key="2">
    <source>
        <dbReference type="ARBA" id="ARBA00004377"/>
    </source>
</evidence>
<feature type="chain" id="PRO_5042316987" description="Cyclic di-GMP-binding protein" evidence="15">
    <location>
        <begin position="24"/>
        <end position="771"/>
    </location>
</feature>